<name>A0ABT2SS23_9FIRM</name>
<evidence type="ECO:0000256" key="1">
    <source>
        <dbReference type="ARBA" id="ARBA00023125"/>
    </source>
</evidence>
<dbReference type="InterPro" id="IPR001647">
    <property type="entry name" value="HTH_TetR"/>
</dbReference>
<keyword evidence="5" id="KW-1185">Reference proteome</keyword>
<protein>
    <submittedName>
        <fullName evidence="4">TetR/AcrR family transcriptional regulator</fullName>
    </submittedName>
</protein>
<evidence type="ECO:0000313" key="4">
    <source>
        <dbReference type="EMBL" id="MCU6737649.1"/>
    </source>
</evidence>
<gene>
    <name evidence="4" type="ORF">OCV55_03010</name>
</gene>
<comment type="caution">
    <text evidence="4">The sequence shown here is derived from an EMBL/GenBank/DDBJ whole genome shotgun (WGS) entry which is preliminary data.</text>
</comment>
<dbReference type="PANTHER" id="PTHR43479">
    <property type="entry name" value="ACREF/ENVCD OPERON REPRESSOR-RELATED"/>
    <property type="match status" value="1"/>
</dbReference>
<dbReference type="EMBL" id="JAOQJR010000002">
    <property type="protein sequence ID" value="MCU6737649.1"/>
    <property type="molecule type" value="Genomic_DNA"/>
</dbReference>
<dbReference type="PRINTS" id="PR00455">
    <property type="entry name" value="HTHTETR"/>
</dbReference>
<reference evidence="4 5" key="1">
    <citation type="journal article" date="2021" name="ISME Commun">
        <title>Automated analysis of genomic sequences facilitates high-throughput and comprehensive description of bacteria.</title>
        <authorList>
            <person name="Hitch T.C.A."/>
        </authorList>
    </citation>
    <scope>NUCLEOTIDE SEQUENCE [LARGE SCALE GENOMIC DNA]</scope>
    <source>
        <strain evidence="4 5">H4_15</strain>
    </source>
</reference>
<feature type="domain" description="HTH tetR-type" evidence="3">
    <location>
        <begin position="15"/>
        <end position="75"/>
    </location>
</feature>
<sequence>MAIQDIKSKINDNKQEKERKLLNTALHLFTEKGIKKTSIQDIVHEAGIAKGTFYLYFKDKYELQDVLLAKTSHEFFANACKKANQHHFDRLDDKIVFIIDSIINELIDRPNILKFIQKNLSLGLYSEKLTDLLDSEELGIKELFIREVKEKDIPLEYPEMTLFMIIELVSSTVFTSIVEKQPLPIVEFKPHLYKTIRLLINEKVEK</sequence>
<proteinExistence type="predicted"/>
<keyword evidence="1 2" id="KW-0238">DNA-binding</keyword>
<feature type="DNA-binding region" description="H-T-H motif" evidence="2">
    <location>
        <begin position="38"/>
        <end position="57"/>
    </location>
</feature>
<dbReference type="InterPro" id="IPR009057">
    <property type="entry name" value="Homeodomain-like_sf"/>
</dbReference>
<dbReference type="InterPro" id="IPR023772">
    <property type="entry name" value="DNA-bd_HTH_TetR-type_CS"/>
</dbReference>
<dbReference type="Pfam" id="PF00440">
    <property type="entry name" value="TetR_N"/>
    <property type="match status" value="1"/>
</dbReference>
<dbReference type="Gene3D" id="1.10.357.10">
    <property type="entry name" value="Tetracycline Repressor, domain 2"/>
    <property type="match status" value="1"/>
</dbReference>
<dbReference type="SUPFAM" id="SSF46689">
    <property type="entry name" value="Homeodomain-like"/>
    <property type="match status" value="1"/>
</dbReference>
<evidence type="ECO:0000313" key="5">
    <source>
        <dbReference type="Proteomes" id="UP001208364"/>
    </source>
</evidence>
<accession>A0ABT2SS23</accession>
<dbReference type="RefSeq" id="WP_147579764.1">
    <property type="nucleotide sequence ID" value="NZ_JAOQJR010000002.1"/>
</dbReference>
<dbReference type="InterPro" id="IPR050624">
    <property type="entry name" value="HTH-type_Tx_Regulator"/>
</dbReference>
<evidence type="ECO:0000256" key="2">
    <source>
        <dbReference type="PROSITE-ProRule" id="PRU00335"/>
    </source>
</evidence>
<dbReference type="PROSITE" id="PS01081">
    <property type="entry name" value="HTH_TETR_1"/>
    <property type="match status" value="1"/>
</dbReference>
<dbReference type="PANTHER" id="PTHR43479:SF11">
    <property type="entry name" value="ACREF_ENVCD OPERON REPRESSOR-RELATED"/>
    <property type="match status" value="1"/>
</dbReference>
<dbReference type="PROSITE" id="PS50977">
    <property type="entry name" value="HTH_TETR_2"/>
    <property type="match status" value="1"/>
</dbReference>
<organism evidence="4 5">
    <name type="scientific">[Clostridium] ammoniilyticum</name>
    <dbReference type="NCBI Taxonomy" id="2981784"/>
    <lineage>
        <taxon>Bacteria</taxon>
        <taxon>Bacillati</taxon>
        <taxon>Bacillota</taxon>
        <taxon>Erysipelotrichia</taxon>
        <taxon>Erysipelotrichales</taxon>
        <taxon>Coprobacillaceae</taxon>
        <taxon>Faecalibacillus</taxon>
    </lineage>
</organism>
<dbReference type="Proteomes" id="UP001208364">
    <property type="component" value="Unassembled WGS sequence"/>
</dbReference>
<evidence type="ECO:0000259" key="3">
    <source>
        <dbReference type="PROSITE" id="PS50977"/>
    </source>
</evidence>